<dbReference type="NCBIfam" id="TIGR01727">
    <property type="entry name" value="oligo_HPY"/>
    <property type="match status" value="1"/>
</dbReference>
<evidence type="ECO:0000259" key="11">
    <source>
        <dbReference type="PROSITE" id="PS50893"/>
    </source>
</evidence>
<evidence type="ECO:0000256" key="2">
    <source>
        <dbReference type="ARBA" id="ARBA00005417"/>
    </source>
</evidence>
<keyword evidence="7 9" id="KW-1133">Transmembrane helix</keyword>
<keyword evidence="14" id="KW-1185">Reference proteome</keyword>
<dbReference type="NCBIfam" id="NF007739">
    <property type="entry name" value="PRK10419.1"/>
    <property type="match status" value="2"/>
</dbReference>
<evidence type="ECO:0000256" key="9">
    <source>
        <dbReference type="RuleBase" id="RU363032"/>
    </source>
</evidence>
<protein>
    <submittedName>
        <fullName evidence="13">Dipeptide ABC transporter ATP-binding protein</fullName>
    </submittedName>
</protein>
<dbReference type="SUPFAM" id="SSF161098">
    <property type="entry name" value="MetI-like"/>
    <property type="match status" value="1"/>
</dbReference>
<dbReference type="InterPro" id="IPR025966">
    <property type="entry name" value="OppC_N"/>
</dbReference>
<sequence>MIRITLRRLAAAKGAAAGFTVILLLFALAFAGPLLTTWHFGDIDFTALREPPSAGHWWGTNGIGQDVFAQVTHGLQKSLVIGLVVAVFSTVLATLAGAAAGYFGGWADRAVRFLIDLFLVFPGFLVISMISPVLRGSGWPVFALLLGVLGWMVSARIVRSMTLSLKEREFVRAAEFMGVGGARVIARHVLPNVASFLIVDTTIAVGGAVMSETTLSYFGFGVQPPDVSLGTLIADATGGATTYPWMFFFPAGLLIVFVLAVSMVGDGLRDAVDPTPRPARRARRARRPRPAAPPAARTLREPVPDDVVVSVRDLRVAFGGQEAVKGVSWDLRRGEVLGIVGESGSGKSVTALAAMGLLPPSASVSGSVRLAGTEIIGAPVPTLMALRGRRVAMVFQDPLSAFTPVMRVGDQLAEAVRVHQRVSRAEAGRRAVELLRMVGIPDPALRAGAYPHEFSGGMRQRAMIAMAMANDPEVIVADEPTTALDVTVQAQILDLLREARRRTGAALVFVSHDLGVIAGLADRVVVMRDGLVVEHGTVEDVFARPKEEYTRELLAAVPRLDQAPPPRDLSGRPPVLRVSGLTRTFPLFKGTVFRREVGSVRAVDGADLLVRRGETLGLVGESGSGKSTTLFEIMSLARPAEGTIEVLGSDTAALTRAQAARLRGEVQIVFQDPMASLDPRMTTGHIIAEPLLTLGVPRREALARVPALLEQVGLPAAHAERYPHQFSGGQRQRVAIARALSVEPKLVVLDEPVSALDVTVQAGILALLARLRDELGLAYLFVSHDLAVTRHIADRVSVMYLGRTVESGDTATLFEAPLHPYTRALISAVPIPDPSLERRRRRILLAGDPPGVTGRPAGCRFRGRCPVYASLPAERRVPCETADPEPVAHGAGHVVACHHPGVA</sequence>
<comment type="similarity">
    <text evidence="9">Belongs to the binding-protein-dependent transport system permease family.</text>
</comment>
<evidence type="ECO:0000313" key="13">
    <source>
        <dbReference type="EMBL" id="MFC7387458.1"/>
    </source>
</evidence>
<name>A0ABW2PIJ0_9ACTN</name>
<feature type="region of interest" description="Disordered" evidence="10">
    <location>
        <begin position="271"/>
        <end position="299"/>
    </location>
</feature>
<feature type="transmembrane region" description="Helical" evidence="9">
    <location>
        <begin position="245"/>
        <end position="265"/>
    </location>
</feature>
<dbReference type="InterPro" id="IPR027417">
    <property type="entry name" value="P-loop_NTPase"/>
</dbReference>
<evidence type="ECO:0000256" key="4">
    <source>
        <dbReference type="ARBA" id="ARBA00022692"/>
    </source>
</evidence>
<keyword evidence="8 9" id="KW-0472">Membrane</keyword>
<feature type="domain" description="ABC transporter" evidence="11">
    <location>
        <begin position="309"/>
        <end position="554"/>
    </location>
</feature>
<evidence type="ECO:0000256" key="8">
    <source>
        <dbReference type="ARBA" id="ARBA00023136"/>
    </source>
</evidence>
<dbReference type="InterPro" id="IPR017871">
    <property type="entry name" value="ABC_transporter-like_CS"/>
</dbReference>
<dbReference type="RefSeq" id="WP_380831167.1">
    <property type="nucleotide sequence ID" value="NZ_JBHTCG010000038.1"/>
</dbReference>
<proteinExistence type="inferred from homology"/>
<dbReference type="NCBIfam" id="NF008453">
    <property type="entry name" value="PRK11308.1"/>
    <property type="match status" value="2"/>
</dbReference>
<evidence type="ECO:0000256" key="5">
    <source>
        <dbReference type="ARBA" id="ARBA00022741"/>
    </source>
</evidence>
<dbReference type="Pfam" id="PF00528">
    <property type="entry name" value="BPD_transp_1"/>
    <property type="match status" value="1"/>
</dbReference>
<accession>A0ABW2PIJ0</accession>
<dbReference type="InterPro" id="IPR000515">
    <property type="entry name" value="MetI-like"/>
</dbReference>
<organism evidence="13 14">
    <name type="scientific">Sphaerisporangium rhizosphaerae</name>
    <dbReference type="NCBI Taxonomy" id="2269375"/>
    <lineage>
        <taxon>Bacteria</taxon>
        <taxon>Bacillati</taxon>
        <taxon>Actinomycetota</taxon>
        <taxon>Actinomycetes</taxon>
        <taxon>Streptosporangiales</taxon>
        <taxon>Streptosporangiaceae</taxon>
        <taxon>Sphaerisporangium</taxon>
    </lineage>
</organism>
<dbReference type="SMART" id="SM00382">
    <property type="entry name" value="AAA"/>
    <property type="match status" value="2"/>
</dbReference>
<dbReference type="InterPro" id="IPR035906">
    <property type="entry name" value="MetI-like_sf"/>
</dbReference>
<evidence type="ECO:0000313" key="14">
    <source>
        <dbReference type="Proteomes" id="UP001596496"/>
    </source>
</evidence>
<keyword evidence="6 13" id="KW-0067">ATP-binding</keyword>
<dbReference type="EMBL" id="JBHTCG010000038">
    <property type="protein sequence ID" value="MFC7387458.1"/>
    <property type="molecule type" value="Genomic_DNA"/>
</dbReference>
<dbReference type="PANTHER" id="PTHR43776">
    <property type="entry name" value="TRANSPORT ATP-BINDING PROTEIN"/>
    <property type="match status" value="1"/>
</dbReference>
<dbReference type="InterPro" id="IPR003439">
    <property type="entry name" value="ABC_transporter-like_ATP-bd"/>
</dbReference>
<dbReference type="Pfam" id="PF12911">
    <property type="entry name" value="OppC_N"/>
    <property type="match status" value="1"/>
</dbReference>
<gene>
    <name evidence="13" type="ORF">ACFQSB_35010</name>
</gene>
<comment type="subcellular location">
    <subcellularLocation>
        <location evidence="9">Cell membrane</location>
        <topology evidence="9">Multi-pass membrane protein</topology>
    </subcellularLocation>
    <subcellularLocation>
        <location evidence="1">Membrane</location>
        <topology evidence="1">Multi-pass membrane protein</topology>
    </subcellularLocation>
</comment>
<evidence type="ECO:0000256" key="3">
    <source>
        <dbReference type="ARBA" id="ARBA00022448"/>
    </source>
</evidence>
<dbReference type="PROSITE" id="PS00211">
    <property type="entry name" value="ABC_TRANSPORTER_1"/>
    <property type="match status" value="2"/>
</dbReference>
<dbReference type="PROSITE" id="PS50928">
    <property type="entry name" value="ABC_TM1"/>
    <property type="match status" value="1"/>
</dbReference>
<feature type="compositionally biased region" description="Basic residues" evidence="10">
    <location>
        <begin position="278"/>
        <end position="289"/>
    </location>
</feature>
<keyword evidence="5" id="KW-0547">Nucleotide-binding</keyword>
<feature type="domain" description="ABC transporter" evidence="11">
    <location>
        <begin position="576"/>
        <end position="826"/>
    </location>
</feature>
<keyword evidence="4 9" id="KW-0812">Transmembrane</keyword>
<dbReference type="Proteomes" id="UP001596496">
    <property type="component" value="Unassembled WGS sequence"/>
</dbReference>
<dbReference type="PROSITE" id="PS50893">
    <property type="entry name" value="ABC_TRANSPORTER_2"/>
    <property type="match status" value="2"/>
</dbReference>
<dbReference type="CDD" id="cd03257">
    <property type="entry name" value="ABC_NikE_OppD_transporters"/>
    <property type="match status" value="2"/>
</dbReference>
<evidence type="ECO:0000256" key="7">
    <source>
        <dbReference type="ARBA" id="ARBA00022989"/>
    </source>
</evidence>
<dbReference type="InterPro" id="IPR050319">
    <property type="entry name" value="ABC_transp_ATP-bind"/>
</dbReference>
<dbReference type="PANTHER" id="PTHR43776:SF7">
    <property type="entry name" value="D,D-DIPEPTIDE TRANSPORT ATP-BINDING PROTEIN DDPF-RELATED"/>
    <property type="match status" value="1"/>
</dbReference>
<dbReference type="Pfam" id="PF08352">
    <property type="entry name" value="oligo_HPY"/>
    <property type="match status" value="2"/>
</dbReference>
<evidence type="ECO:0000259" key="12">
    <source>
        <dbReference type="PROSITE" id="PS50928"/>
    </source>
</evidence>
<feature type="transmembrane region" description="Helical" evidence="9">
    <location>
        <begin position="79"/>
        <end position="101"/>
    </location>
</feature>
<feature type="domain" description="ABC transmembrane type-1" evidence="12">
    <location>
        <begin position="75"/>
        <end position="265"/>
    </location>
</feature>
<comment type="caution">
    <text evidence="13">The sequence shown here is derived from an EMBL/GenBank/DDBJ whole genome shotgun (WGS) entry which is preliminary data.</text>
</comment>
<feature type="transmembrane region" description="Helical" evidence="9">
    <location>
        <begin position="113"/>
        <end position="133"/>
    </location>
</feature>
<dbReference type="Pfam" id="PF00005">
    <property type="entry name" value="ABC_tran"/>
    <property type="match status" value="2"/>
</dbReference>
<dbReference type="SUPFAM" id="SSF52540">
    <property type="entry name" value="P-loop containing nucleoside triphosphate hydrolases"/>
    <property type="match status" value="2"/>
</dbReference>
<evidence type="ECO:0000256" key="1">
    <source>
        <dbReference type="ARBA" id="ARBA00004141"/>
    </source>
</evidence>
<reference evidence="14" key="1">
    <citation type="journal article" date="2019" name="Int. J. Syst. Evol. Microbiol.">
        <title>The Global Catalogue of Microorganisms (GCM) 10K type strain sequencing project: providing services to taxonomists for standard genome sequencing and annotation.</title>
        <authorList>
            <consortium name="The Broad Institute Genomics Platform"/>
            <consortium name="The Broad Institute Genome Sequencing Center for Infectious Disease"/>
            <person name="Wu L."/>
            <person name="Ma J."/>
        </authorList>
    </citation>
    <scope>NUCLEOTIDE SEQUENCE [LARGE SCALE GENOMIC DNA]</scope>
    <source>
        <strain evidence="14">CECT 7649</strain>
    </source>
</reference>
<dbReference type="Gene3D" id="3.40.50.300">
    <property type="entry name" value="P-loop containing nucleotide triphosphate hydrolases"/>
    <property type="match status" value="2"/>
</dbReference>
<comment type="similarity">
    <text evidence="2">Belongs to the ABC transporter superfamily.</text>
</comment>
<keyword evidence="3 9" id="KW-0813">Transport</keyword>
<feature type="transmembrane region" description="Helical" evidence="9">
    <location>
        <begin position="139"/>
        <end position="158"/>
    </location>
</feature>
<evidence type="ECO:0000256" key="6">
    <source>
        <dbReference type="ARBA" id="ARBA00022840"/>
    </source>
</evidence>
<dbReference type="Gene3D" id="1.10.3720.10">
    <property type="entry name" value="MetI-like"/>
    <property type="match status" value="1"/>
</dbReference>
<dbReference type="CDD" id="cd06261">
    <property type="entry name" value="TM_PBP2"/>
    <property type="match status" value="1"/>
</dbReference>
<dbReference type="InterPro" id="IPR013563">
    <property type="entry name" value="Oligopep_ABC_C"/>
</dbReference>
<dbReference type="InterPro" id="IPR003593">
    <property type="entry name" value="AAA+_ATPase"/>
</dbReference>
<dbReference type="GO" id="GO:0005524">
    <property type="term" value="F:ATP binding"/>
    <property type="evidence" value="ECO:0007669"/>
    <property type="project" value="UniProtKB-KW"/>
</dbReference>
<evidence type="ECO:0000256" key="10">
    <source>
        <dbReference type="SAM" id="MobiDB-lite"/>
    </source>
</evidence>